<gene>
    <name evidence="13" type="ORF">AJ79_00100</name>
</gene>
<dbReference type="FunFam" id="3.40.50.150:FF:000007">
    <property type="entry name" value="rRNA adenine N(6)-methyltransferase"/>
    <property type="match status" value="1"/>
</dbReference>
<feature type="binding site" evidence="9">
    <location>
        <position position="117"/>
    </location>
    <ligand>
        <name>S-adenosyl-L-methionine</name>
        <dbReference type="ChEBI" id="CHEBI:59789"/>
    </ligand>
</feature>
<dbReference type="GO" id="GO:0005730">
    <property type="term" value="C:nucleolus"/>
    <property type="evidence" value="ECO:0007669"/>
    <property type="project" value="TreeGrafter"/>
</dbReference>
<dbReference type="SUPFAM" id="SSF53335">
    <property type="entry name" value="S-adenosyl-L-methionine-dependent methyltransferases"/>
    <property type="match status" value="1"/>
</dbReference>
<dbReference type="OrthoDB" id="74991at2759"/>
<evidence type="ECO:0000256" key="5">
    <source>
        <dbReference type="ARBA" id="ARBA00022691"/>
    </source>
</evidence>
<feature type="binding site" evidence="9">
    <location>
        <position position="89"/>
    </location>
    <ligand>
        <name>S-adenosyl-L-methionine</name>
        <dbReference type="ChEBI" id="CHEBI:59789"/>
    </ligand>
</feature>
<dbReference type="AlphaFoldDB" id="A0A2B7YC04"/>
<dbReference type="PANTHER" id="PTHR11727:SF7">
    <property type="entry name" value="DIMETHYLADENOSINE TRANSFERASE-RELATED"/>
    <property type="match status" value="1"/>
</dbReference>
<dbReference type="InterPro" id="IPR001737">
    <property type="entry name" value="KsgA/Erm"/>
</dbReference>
<organism evidence="13 14">
    <name type="scientific">Helicocarpus griseus UAMH5409</name>
    <dbReference type="NCBI Taxonomy" id="1447875"/>
    <lineage>
        <taxon>Eukaryota</taxon>
        <taxon>Fungi</taxon>
        <taxon>Dikarya</taxon>
        <taxon>Ascomycota</taxon>
        <taxon>Pezizomycotina</taxon>
        <taxon>Eurotiomycetes</taxon>
        <taxon>Eurotiomycetidae</taxon>
        <taxon>Onygenales</taxon>
        <taxon>Ajellomycetaceae</taxon>
        <taxon>Helicocarpus</taxon>
    </lineage>
</organism>
<dbReference type="GO" id="GO:0003723">
    <property type="term" value="F:RNA binding"/>
    <property type="evidence" value="ECO:0007669"/>
    <property type="project" value="UniProtKB-UniRule"/>
</dbReference>
<keyword evidence="4 9" id="KW-0808">Transferase</keyword>
<comment type="caution">
    <text evidence="13">The sequence shown here is derived from an EMBL/GenBank/DDBJ whole genome shotgun (WGS) entry which is preliminary data.</text>
</comment>
<dbReference type="InterPro" id="IPR020596">
    <property type="entry name" value="rRNA_Ade_Mease_Trfase_CS"/>
</dbReference>
<protein>
    <recommendedName>
        <fullName evidence="10">rRNA adenine N(6)-methyltransferase</fullName>
        <ecNumber evidence="10">2.1.1.-</ecNumber>
    </recommendedName>
</protein>
<dbReference type="Proteomes" id="UP000223968">
    <property type="component" value="Unassembled WGS sequence"/>
</dbReference>
<dbReference type="STRING" id="1447875.A0A2B7YC04"/>
<dbReference type="EC" id="2.1.1.-" evidence="10"/>
<comment type="function">
    <text evidence="1">Specifically dimethylates two adjacent adenosines in the loop of a conserved hairpin near the 3'-end of 18S rRNA in the 40S particle.</text>
</comment>
<keyword evidence="2 10" id="KW-0698">rRNA processing</keyword>
<dbReference type="EMBL" id="PDNB01000001">
    <property type="protein sequence ID" value="PGH19066.1"/>
    <property type="molecule type" value="Genomic_DNA"/>
</dbReference>
<keyword evidence="3 9" id="KW-0489">Methyltransferase</keyword>
<dbReference type="Gene3D" id="1.10.8.480">
    <property type="match status" value="1"/>
</dbReference>
<dbReference type="Pfam" id="PF00398">
    <property type="entry name" value="RrnaAD"/>
    <property type="match status" value="1"/>
</dbReference>
<name>A0A2B7YC04_9EURO</name>
<feature type="binding site" evidence="9">
    <location>
        <position position="68"/>
    </location>
    <ligand>
        <name>S-adenosyl-L-methionine</name>
        <dbReference type="ChEBI" id="CHEBI:59789"/>
    </ligand>
</feature>
<feature type="binding site" evidence="9">
    <location>
        <position position="43"/>
    </location>
    <ligand>
        <name>S-adenosyl-L-methionine</name>
        <dbReference type="ChEBI" id="CHEBI:59789"/>
    </ligand>
</feature>
<evidence type="ECO:0000256" key="7">
    <source>
        <dbReference type="ARBA" id="ARBA00049478"/>
    </source>
</evidence>
<dbReference type="GO" id="GO:0052909">
    <property type="term" value="F:18S rRNA (adenine(1779)-N(6)/adenine(1780)-N(6))-dimethyltransferase activity"/>
    <property type="evidence" value="ECO:0007669"/>
    <property type="project" value="UniProtKB-EC"/>
</dbReference>
<evidence type="ECO:0000256" key="10">
    <source>
        <dbReference type="RuleBase" id="RU362106"/>
    </source>
</evidence>
<evidence type="ECO:0000256" key="4">
    <source>
        <dbReference type="ARBA" id="ARBA00022679"/>
    </source>
</evidence>
<dbReference type="InterPro" id="IPR029063">
    <property type="entry name" value="SAM-dependent_MTases_sf"/>
</dbReference>
<evidence type="ECO:0000313" key="14">
    <source>
        <dbReference type="Proteomes" id="UP000223968"/>
    </source>
</evidence>
<accession>A0A2B7YC04</accession>
<feature type="binding site" evidence="9">
    <location>
        <position position="41"/>
    </location>
    <ligand>
        <name>S-adenosyl-L-methionine</name>
        <dbReference type="ChEBI" id="CHEBI:59789"/>
    </ligand>
</feature>
<dbReference type="PROSITE" id="PS51689">
    <property type="entry name" value="SAM_RNA_A_N6_MT"/>
    <property type="match status" value="1"/>
</dbReference>
<evidence type="ECO:0000256" key="9">
    <source>
        <dbReference type="PROSITE-ProRule" id="PRU01026"/>
    </source>
</evidence>
<proteinExistence type="inferred from homology"/>
<dbReference type="InterPro" id="IPR011530">
    <property type="entry name" value="rRNA_adenine_dimethylase"/>
</dbReference>
<dbReference type="SMART" id="SM00650">
    <property type="entry name" value="rADc"/>
    <property type="match status" value="1"/>
</dbReference>
<keyword evidence="5 9" id="KW-0949">S-adenosyl-L-methionine</keyword>
<dbReference type="NCBIfam" id="TIGR00755">
    <property type="entry name" value="ksgA"/>
    <property type="match status" value="1"/>
</dbReference>
<dbReference type="PROSITE" id="PS01131">
    <property type="entry name" value="RRNA_A_DIMETH"/>
    <property type="match status" value="1"/>
</dbReference>
<dbReference type="PANTHER" id="PTHR11727">
    <property type="entry name" value="DIMETHYLADENOSINE TRANSFERASE"/>
    <property type="match status" value="1"/>
</dbReference>
<dbReference type="CDD" id="cd02440">
    <property type="entry name" value="AdoMet_MTases"/>
    <property type="match status" value="1"/>
</dbReference>
<keyword evidence="6 9" id="KW-0694">RNA-binding</keyword>
<feature type="region of interest" description="Disordered" evidence="11">
    <location>
        <begin position="267"/>
        <end position="337"/>
    </location>
</feature>
<dbReference type="InterPro" id="IPR020598">
    <property type="entry name" value="rRNA_Ade_methylase_Trfase_N"/>
</dbReference>
<evidence type="ECO:0000256" key="3">
    <source>
        <dbReference type="ARBA" id="ARBA00022603"/>
    </source>
</evidence>
<evidence type="ECO:0000256" key="2">
    <source>
        <dbReference type="ARBA" id="ARBA00022552"/>
    </source>
</evidence>
<evidence type="ECO:0000256" key="1">
    <source>
        <dbReference type="ARBA" id="ARBA00002977"/>
    </source>
</evidence>
<feature type="compositionally biased region" description="Acidic residues" evidence="11">
    <location>
        <begin position="274"/>
        <end position="310"/>
    </location>
</feature>
<evidence type="ECO:0000256" key="11">
    <source>
        <dbReference type="SAM" id="MobiDB-lite"/>
    </source>
</evidence>
<comment type="similarity">
    <text evidence="8 9 10">Belongs to the class I-like SAM-binding methyltransferase superfamily. rRNA adenine N(6)-methyltransferase family.</text>
</comment>
<reference evidence="13 14" key="1">
    <citation type="submission" date="2017-10" db="EMBL/GenBank/DDBJ databases">
        <title>Comparative genomics in systemic dimorphic fungi from Ajellomycetaceae.</title>
        <authorList>
            <person name="Munoz J.F."/>
            <person name="Mcewen J.G."/>
            <person name="Clay O.K."/>
            <person name="Cuomo C.A."/>
        </authorList>
    </citation>
    <scope>NUCLEOTIDE SEQUENCE [LARGE SCALE GENOMIC DNA]</scope>
    <source>
        <strain evidence="13 14">UAMH5409</strain>
    </source>
</reference>
<feature type="domain" description="Ribosomal RNA adenine methylase transferase N-terminal" evidence="12">
    <location>
        <begin position="48"/>
        <end position="217"/>
    </location>
</feature>
<evidence type="ECO:0000256" key="6">
    <source>
        <dbReference type="ARBA" id="ARBA00022884"/>
    </source>
</evidence>
<sequence length="383" mass="42838">MPKAPSKKRNSAAQASPYAQAAAKTKAANNVFRMNTDIGQHVLKNPGVAQAIVDKADLKQSDTVLEIGPGTGNLTVKILEKAKKVIAVELDPRMAAEVTKRVQGKPEQKRLEVLLGDVIKTDLPYFDVCISNTPYQISSPLTFKLLATNPAPRVCILMFQREFAMRLFAKPGDKLYSRLSVNAQMWAKIDHIMKVGKNNFKPPPAVESSVVRIVPKNPRPQISYDEWDGLLRVAFVRKNKTVRSSFLGTTSVLDMLEANYRTWCAQNNVPVEDGPADGPEDEPMNAMEEDQDEPEDEGDGTMDVDDENDVPEFFADEPKLNLNTSKENPGRKRKGKVRELVREKVRQVLEDETGLADKRARMCDEGDFLKLLWAFNQKGIHFS</sequence>
<evidence type="ECO:0000259" key="12">
    <source>
        <dbReference type="SMART" id="SM00650"/>
    </source>
</evidence>
<evidence type="ECO:0000313" key="13">
    <source>
        <dbReference type="EMBL" id="PGH19066.1"/>
    </source>
</evidence>
<comment type="catalytic activity">
    <reaction evidence="7">
        <text>adenosine(1779)/adenosine(1780) in 18S rRNA + 4 S-adenosyl-L-methionine = N(6)-dimethyladenosine(1779)/N(6)-dimethyladenosine(1780) in 18S rRNA + 4 S-adenosyl-L-homocysteine + 4 H(+)</text>
        <dbReference type="Rhea" id="RHEA:42780"/>
        <dbReference type="Rhea" id="RHEA-COMP:10234"/>
        <dbReference type="Rhea" id="RHEA-COMP:10236"/>
        <dbReference type="ChEBI" id="CHEBI:15378"/>
        <dbReference type="ChEBI" id="CHEBI:57856"/>
        <dbReference type="ChEBI" id="CHEBI:59789"/>
        <dbReference type="ChEBI" id="CHEBI:74411"/>
        <dbReference type="ChEBI" id="CHEBI:74493"/>
        <dbReference type="EC" id="2.1.1.183"/>
    </reaction>
</comment>
<keyword evidence="14" id="KW-1185">Reference proteome</keyword>
<feature type="binding site" evidence="9">
    <location>
        <position position="132"/>
    </location>
    <ligand>
        <name>S-adenosyl-L-methionine</name>
        <dbReference type="ChEBI" id="CHEBI:59789"/>
    </ligand>
</feature>
<evidence type="ECO:0000256" key="8">
    <source>
        <dbReference type="ARBA" id="ARBA00061109"/>
    </source>
</evidence>
<dbReference type="Gene3D" id="3.40.50.150">
    <property type="entry name" value="Vaccinia Virus protein VP39"/>
    <property type="match status" value="1"/>
</dbReference>